<proteinExistence type="predicted"/>
<feature type="compositionally biased region" description="Polar residues" evidence="4">
    <location>
        <begin position="131"/>
        <end position="147"/>
    </location>
</feature>
<feature type="compositionally biased region" description="Polar residues" evidence="4">
    <location>
        <begin position="29"/>
        <end position="41"/>
    </location>
</feature>
<feature type="region of interest" description="Disordered" evidence="4">
    <location>
        <begin position="335"/>
        <end position="377"/>
    </location>
</feature>
<comment type="caution">
    <text evidence="6">The sequence shown here is derived from an EMBL/GenBank/DDBJ whole genome shotgun (WGS) entry which is preliminary data.</text>
</comment>
<evidence type="ECO:0000256" key="3">
    <source>
        <dbReference type="PROSITE-ProRule" id="PRU00497"/>
    </source>
</evidence>
<feature type="compositionally biased region" description="Polar residues" evidence="4">
    <location>
        <begin position="170"/>
        <end position="190"/>
    </location>
</feature>
<feature type="compositionally biased region" description="Low complexity" evidence="4">
    <location>
        <begin position="113"/>
        <end position="130"/>
    </location>
</feature>
<evidence type="ECO:0000313" key="6">
    <source>
        <dbReference type="EMBL" id="KAL0810286.1"/>
    </source>
</evidence>
<feature type="signal peptide" evidence="5">
    <location>
        <begin position="1"/>
        <end position="15"/>
    </location>
</feature>
<sequence>MKILILCTLAIAALAEPPVNNRYLPPQQGFGNSFGTPSNTYGPPGAGSGFGSQRQTDAVFRGRPSSSYGAPSFNSRPNRPSSQYGAPNSFGAQTPSSQYLPANQGLQAPSSQYGAPSSQGGFGGPSSQYSAPGSQSLSAPSSQYGAPNSQGGFGGSQGGFNAGSQGFSAPSSQYGAPNAQSGFGAPSTQYGAPGAQSGFGAPSTQYGAPGAQGGLSAPSSQYGAPNGFSRQPSQQYGAPGFGGVGGGQQYSQGGFGGNSFGDQNRAYLPPNGGARGGYAGGDDGSNGEPANYSFEYMVKDEQSGNDFGHRESRQGDRAEGLYYVLLPDGRKQTVEYEADQDGYKPRISYEDTGLGQGGYDRNSQARGQGGFNQGGPY</sequence>
<feature type="compositionally biased region" description="Polar residues" evidence="4">
    <location>
        <begin position="217"/>
        <end position="233"/>
    </location>
</feature>
<evidence type="ECO:0000256" key="4">
    <source>
        <dbReference type="SAM" id="MobiDB-lite"/>
    </source>
</evidence>
<evidence type="ECO:0000256" key="2">
    <source>
        <dbReference type="ARBA" id="ARBA00022729"/>
    </source>
</evidence>
<dbReference type="PANTHER" id="PTHR12236:SF98">
    <property type="entry name" value="CUTICULAR PROTEIN 56F"/>
    <property type="match status" value="1"/>
</dbReference>
<dbReference type="InterPro" id="IPR051217">
    <property type="entry name" value="Insect_Cuticle_Struc_Prot"/>
</dbReference>
<feature type="compositionally biased region" description="Polar residues" evidence="4">
    <location>
        <begin position="83"/>
        <end position="112"/>
    </location>
</feature>
<name>A0ABD0SC45_LOXSC</name>
<feature type="compositionally biased region" description="Gly residues" evidence="4">
    <location>
        <begin position="367"/>
        <end position="377"/>
    </location>
</feature>
<dbReference type="AlphaFoldDB" id="A0ABD0SC45"/>
<dbReference type="InterPro" id="IPR000618">
    <property type="entry name" value="Insect_cuticle"/>
</dbReference>
<accession>A0ABD0SC45</accession>
<dbReference type="Proteomes" id="UP001549921">
    <property type="component" value="Unassembled WGS sequence"/>
</dbReference>
<dbReference type="PANTHER" id="PTHR12236">
    <property type="entry name" value="STRUCTURAL CONTITUENT OF CUTICLE"/>
    <property type="match status" value="1"/>
</dbReference>
<dbReference type="EMBL" id="JBEDNZ010000026">
    <property type="protein sequence ID" value="KAL0810286.1"/>
    <property type="molecule type" value="Genomic_DNA"/>
</dbReference>
<organism evidence="6 7">
    <name type="scientific">Loxostege sticticalis</name>
    <name type="common">Beet webworm moth</name>
    <dbReference type="NCBI Taxonomy" id="481309"/>
    <lineage>
        <taxon>Eukaryota</taxon>
        <taxon>Metazoa</taxon>
        <taxon>Ecdysozoa</taxon>
        <taxon>Arthropoda</taxon>
        <taxon>Hexapoda</taxon>
        <taxon>Insecta</taxon>
        <taxon>Pterygota</taxon>
        <taxon>Neoptera</taxon>
        <taxon>Endopterygota</taxon>
        <taxon>Lepidoptera</taxon>
        <taxon>Glossata</taxon>
        <taxon>Ditrysia</taxon>
        <taxon>Pyraloidea</taxon>
        <taxon>Crambidae</taxon>
        <taxon>Pyraustinae</taxon>
        <taxon>Loxostege</taxon>
    </lineage>
</organism>
<dbReference type="Pfam" id="PF00379">
    <property type="entry name" value="Chitin_bind_4"/>
    <property type="match status" value="1"/>
</dbReference>
<feature type="compositionally biased region" description="Gly residues" evidence="4">
    <location>
        <begin position="239"/>
        <end position="259"/>
    </location>
</feature>
<dbReference type="GO" id="GO:0042302">
    <property type="term" value="F:structural constituent of cuticle"/>
    <property type="evidence" value="ECO:0007669"/>
    <property type="project" value="UniProtKB-UniRule"/>
</dbReference>
<dbReference type="PROSITE" id="PS00233">
    <property type="entry name" value="CHIT_BIND_RR_1"/>
    <property type="match status" value="1"/>
</dbReference>
<feature type="compositionally biased region" description="Low complexity" evidence="4">
    <location>
        <begin position="71"/>
        <end position="82"/>
    </location>
</feature>
<evidence type="ECO:0000256" key="1">
    <source>
        <dbReference type="ARBA" id="ARBA00022460"/>
    </source>
</evidence>
<reference evidence="6 7" key="1">
    <citation type="submission" date="2024-06" db="EMBL/GenBank/DDBJ databases">
        <title>A chromosome-level genome assembly of beet webworm, Loxostege sticticalis.</title>
        <authorList>
            <person name="Zhang Y."/>
        </authorList>
    </citation>
    <scope>NUCLEOTIDE SEQUENCE [LARGE SCALE GENOMIC DNA]</scope>
    <source>
        <strain evidence="6">AQ028</strain>
        <tissue evidence="6">Male pupae</tissue>
    </source>
</reference>
<gene>
    <name evidence="6" type="ORF">ABMA28_010445</name>
</gene>
<evidence type="ECO:0000313" key="7">
    <source>
        <dbReference type="Proteomes" id="UP001549921"/>
    </source>
</evidence>
<feature type="chain" id="PRO_5044852457" description="Pro-resilin" evidence="5">
    <location>
        <begin position="16"/>
        <end position="377"/>
    </location>
</feature>
<feature type="region of interest" description="Disordered" evidence="4">
    <location>
        <begin position="26"/>
        <end position="292"/>
    </location>
</feature>
<feature type="compositionally biased region" description="Gly residues" evidence="4">
    <location>
        <begin position="151"/>
        <end position="161"/>
    </location>
</feature>
<dbReference type="InterPro" id="IPR031311">
    <property type="entry name" value="CHIT_BIND_RR_consensus"/>
</dbReference>
<protein>
    <recommendedName>
        <fullName evidence="8">Pro-resilin</fullName>
    </recommendedName>
</protein>
<keyword evidence="1 3" id="KW-0193">Cuticle</keyword>
<dbReference type="PROSITE" id="PS51155">
    <property type="entry name" value="CHIT_BIND_RR_2"/>
    <property type="match status" value="1"/>
</dbReference>
<keyword evidence="2 5" id="KW-0732">Signal</keyword>
<evidence type="ECO:0000256" key="5">
    <source>
        <dbReference type="SAM" id="SignalP"/>
    </source>
</evidence>
<evidence type="ECO:0008006" key="8">
    <source>
        <dbReference type="Google" id="ProtNLM"/>
    </source>
</evidence>
<feature type="compositionally biased region" description="Gly residues" evidence="4">
    <location>
        <begin position="273"/>
        <end position="284"/>
    </location>
</feature>